<dbReference type="EMBL" id="PDCK01000040">
    <property type="protein sequence ID" value="PRQ52443.1"/>
    <property type="molecule type" value="Genomic_DNA"/>
</dbReference>
<keyword evidence="7" id="KW-1185">Reference proteome</keyword>
<evidence type="ECO:0000256" key="1">
    <source>
        <dbReference type="ARBA" id="ARBA00008072"/>
    </source>
</evidence>
<dbReference type="SUPFAM" id="SSF50129">
    <property type="entry name" value="GroES-like"/>
    <property type="match status" value="1"/>
</dbReference>
<evidence type="ECO:0000256" key="2">
    <source>
        <dbReference type="ARBA" id="ARBA00022723"/>
    </source>
</evidence>
<evidence type="ECO:0000313" key="7">
    <source>
        <dbReference type="Proteomes" id="UP000238479"/>
    </source>
</evidence>
<name>A0A2P6S199_ROSCH</name>
<dbReference type="SUPFAM" id="SSF51735">
    <property type="entry name" value="NAD(P)-binding Rossmann-fold domains"/>
    <property type="match status" value="1"/>
</dbReference>
<dbReference type="Gene3D" id="3.40.50.720">
    <property type="entry name" value="NAD(P)-binding Rossmann-like Domain"/>
    <property type="match status" value="1"/>
</dbReference>
<dbReference type="Proteomes" id="UP000238479">
    <property type="component" value="Chromosome 2"/>
</dbReference>
<gene>
    <name evidence="6" type="ORF">RchiOBHm_Chr2g0155561</name>
</gene>
<dbReference type="InterPro" id="IPR013154">
    <property type="entry name" value="ADH-like_N"/>
</dbReference>
<keyword evidence="4 6" id="KW-0560">Oxidoreductase</keyword>
<dbReference type="InterPro" id="IPR047109">
    <property type="entry name" value="CAD-like"/>
</dbReference>
<keyword evidence="3" id="KW-0862">Zinc</keyword>
<dbReference type="InterPro" id="IPR036291">
    <property type="entry name" value="NAD(P)-bd_dom_sf"/>
</dbReference>
<protein>
    <submittedName>
        <fullName evidence="6">Putative alcohol dehydrogenase (NADP(+))</fullName>
        <ecNumber evidence="6">1.1.1.2</ecNumber>
    </submittedName>
</protein>
<reference evidence="6 7" key="1">
    <citation type="journal article" date="2018" name="Nat. Genet.">
        <title>The Rosa genome provides new insights in the design of modern roses.</title>
        <authorList>
            <person name="Bendahmane M."/>
        </authorList>
    </citation>
    <scope>NUCLEOTIDE SEQUENCE [LARGE SCALE GENOMIC DNA]</scope>
    <source>
        <strain evidence="7">cv. Old Blush</strain>
    </source>
</reference>
<accession>A0A2P6S199</accession>
<dbReference type="EC" id="1.1.1.2" evidence="6"/>
<dbReference type="Gramene" id="PRQ52443">
    <property type="protein sequence ID" value="PRQ52443"/>
    <property type="gene ID" value="RchiOBHm_Chr2g0155561"/>
</dbReference>
<dbReference type="STRING" id="74649.A0A2P6S199"/>
<evidence type="ECO:0000259" key="5">
    <source>
        <dbReference type="Pfam" id="PF08240"/>
    </source>
</evidence>
<evidence type="ECO:0000256" key="4">
    <source>
        <dbReference type="ARBA" id="ARBA00023002"/>
    </source>
</evidence>
<dbReference type="Gene3D" id="3.90.180.10">
    <property type="entry name" value="Medium-chain alcohol dehydrogenases, catalytic domain"/>
    <property type="match status" value="1"/>
</dbReference>
<dbReference type="InterPro" id="IPR011032">
    <property type="entry name" value="GroES-like_sf"/>
</dbReference>
<dbReference type="Pfam" id="PF08240">
    <property type="entry name" value="ADH_N"/>
    <property type="match status" value="1"/>
</dbReference>
<dbReference type="AlphaFoldDB" id="A0A2P6S199"/>
<keyword evidence="2" id="KW-0479">Metal-binding</keyword>
<sequence length="240" mass="26312">MGIAGDGPQEMLPENVRADDVSVKITHCGVCYAKVIWPRNKFGDAIYPMVHGWLACIVQEVGPNVHRFKVGDHVGVGTYTDSCRDCEYCNNGQENYCDKEAVYTYNHFDYDGTITHGGFSTFTVVHERVSSKALFSNQYCFKILEDYPLASAAPLLCAGITVYSPMMDHKMNQPGKSLGVIGLGGLGHMAVKFGKALGLKVQAKSLDFIIDTTSGNHPIDLYMIGAFLCDVLIIISSYFS</sequence>
<comment type="caution">
    <text evidence="6">The sequence shown here is derived from an EMBL/GenBank/DDBJ whole genome shotgun (WGS) entry which is preliminary data.</text>
</comment>
<evidence type="ECO:0000313" key="6">
    <source>
        <dbReference type="EMBL" id="PRQ52443.1"/>
    </source>
</evidence>
<organism evidence="6 7">
    <name type="scientific">Rosa chinensis</name>
    <name type="common">China rose</name>
    <dbReference type="NCBI Taxonomy" id="74649"/>
    <lineage>
        <taxon>Eukaryota</taxon>
        <taxon>Viridiplantae</taxon>
        <taxon>Streptophyta</taxon>
        <taxon>Embryophyta</taxon>
        <taxon>Tracheophyta</taxon>
        <taxon>Spermatophyta</taxon>
        <taxon>Magnoliopsida</taxon>
        <taxon>eudicotyledons</taxon>
        <taxon>Gunneridae</taxon>
        <taxon>Pentapetalae</taxon>
        <taxon>rosids</taxon>
        <taxon>fabids</taxon>
        <taxon>Rosales</taxon>
        <taxon>Rosaceae</taxon>
        <taxon>Rosoideae</taxon>
        <taxon>Rosoideae incertae sedis</taxon>
        <taxon>Rosa</taxon>
    </lineage>
</organism>
<dbReference type="GO" id="GO:0008106">
    <property type="term" value="F:alcohol dehydrogenase (NADP+) activity"/>
    <property type="evidence" value="ECO:0007669"/>
    <property type="project" value="UniProtKB-EC"/>
</dbReference>
<evidence type="ECO:0000256" key="3">
    <source>
        <dbReference type="ARBA" id="ARBA00022833"/>
    </source>
</evidence>
<proteinExistence type="inferred from homology"/>
<dbReference type="PANTHER" id="PTHR42683">
    <property type="entry name" value="ALDEHYDE REDUCTASE"/>
    <property type="match status" value="1"/>
</dbReference>
<comment type="similarity">
    <text evidence="1">Belongs to the zinc-containing alcohol dehydrogenase family.</text>
</comment>
<dbReference type="GO" id="GO:0046872">
    <property type="term" value="F:metal ion binding"/>
    <property type="evidence" value="ECO:0007669"/>
    <property type="project" value="UniProtKB-KW"/>
</dbReference>
<feature type="domain" description="Alcohol dehydrogenase-like N-terminal" evidence="5">
    <location>
        <begin position="18"/>
        <end position="128"/>
    </location>
</feature>